<evidence type="ECO:0000256" key="2">
    <source>
        <dbReference type="SAM" id="Phobius"/>
    </source>
</evidence>
<dbReference type="Proteomes" id="UP000489961">
    <property type="component" value="Unassembled WGS sequence"/>
</dbReference>
<evidence type="ECO:0000256" key="1">
    <source>
        <dbReference type="SAM" id="MobiDB-lite"/>
    </source>
</evidence>
<feature type="compositionally biased region" description="Polar residues" evidence="1">
    <location>
        <begin position="274"/>
        <end position="296"/>
    </location>
</feature>
<feature type="transmembrane region" description="Helical" evidence="2">
    <location>
        <begin position="416"/>
        <end position="438"/>
    </location>
</feature>
<sequence length="594" mass="67348">MRVDAKVEGPRQSMSWLHTWASLILGWLLYAIFLTGTLSFFKNEITVWMTPELHQSVPSSSQVQQTQVALNYLQQNHPHAGSWNILLPNSRQNTTLITIREQGEDPRSRRGGKQIHIDSATGEVLEPRDTRGGSFLYRFHFELYGMPRFWTRWFVGIATLFMLVAIISGVITHKKIFKDFFTFRSGKGQRSWLDAHNATAVFALPFHIMITFSGLLLLLFTIMPWGVERIYENRGQFLQEQSRALVQDNKSEEPEAKSGREERLERSERSAQSAQAEGQQVRANHGANNGDNQTENRGVGREERKGKREEKPAVAAPLTDLAPIVAMVQNEWKTNPISTISIIAPNTDQAKIELRALHGESVAYRNVYASKQFDGVTAKDLTDDNAKLKHPSVPMGIYNVVTTLHEARGVDLALRWLLFISGIVGTLMVATGLILWCVKRAPQQQKQGFKSFGYRTVEVTNIAAIIGLPIACAAFFYANRFIPVEMEMRSNWEIRSFFIVWLLTLIYAVFRTHRQAWLEMLAFATLTFALLPIVNFITGGQALWNSLANGQWMIASFDLAMWLLAVLFAYSFYKVKKHQGLPVKKARSVKEPKA</sequence>
<comment type="caution">
    <text evidence="3">The sequence shown here is derived from an EMBL/GenBank/DDBJ whole genome shotgun (WGS) entry which is preliminary data.</text>
</comment>
<reference evidence="3 4" key="1">
    <citation type="submission" date="2020-02" db="EMBL/GenBank/DDBJ databases">
        <authorList>
            <person name="Chaudhuri R."/>
        </authorList>
    </citation>
    <scope>NUCLEOTIDE SEQUENCE [LARGE SCALE GENOMIC DNA]</scope>
    <source>
        <strain evidence="3">SFB21</strain>
    </source>
</reference>
<gene>
    <name evidence="3" type="ORF">SFB21_1729</name>
</gene>
<evidence type="ECO:0000313" key="3">
    <source>
        <dbReference type="EMBL" id="CAB1215474.1"/>
    </source>
</evidence>
<dbReference type="EMBL" id="CADDTS010000030">
    <property type="protein sequence ID" value="CAB1215474.1"/>
    <property type="molecule type" value="Genomic_DNA"/>
</dbReference>
<proteinExistence type="predicted"/>
<dbReference type="PANTHER" id="PTHR34219">
    <property type="entry name" value="IRON-REGULATED INNER MEMBRANE PROTEIN-RELATED"/>
    <property type="match status" value="1"/>
</dbReference>
<feature type="transmembrane region" description="Helical" evidence="2">
    <location>
        <begin position="20"/>
        <end position="41"/>
    </location>
</feature>
<protein>
    <recommendedName>
        <fullName evidence="5">PepSY domain-containing protein</fullName>
    </recommendedName>
</protein>
<dbReference type="InterPro" id="IPR005625">
    <property type="entry name" value="PepSY-ass_TM"/>
</dbReference>
<feature type="transmembrane region" description="Helical" evidence="2">
    <location>
        <begin position="517"/>
        <end position="538"/>
    </location>
</feature>
<feature type="region of interest" description="Disordered" evidence="1">
    <location>
        <begin position="244"/>
        <end position="315"/>
    </location>
</feature>
<dbReference type="AlphaFoldDB" id="A0A811GDK2"/>
<name>A0A811GDK2_9GAMM</name>
<feature type="transmembrane region" description="Helical" evidence="2">
    <location>
        <begin position="153"/>
        <end position="177"/>
    </location>
</feature>
<feature type="transmembrane region" description="Helical" evidence="2">
    <location>
        <begin position="459"/>
        <end position="482"/>
    </location>
</feature>
<organism evidence="3 4">
    <name type="scientific">Acinetobacter bouvetii</name>
    <dbReference type="NCBI Taxonomy" id="202951"/>
    <lineage>
        <taxon>Bacteria</taxon>
        <taxon>Pseudomonadati</taxon>
        <taxon>Pseudomonadota</taxon>
        <taxon>Gammaproteobacteria</taxon>
        <taxon>Moraxellales</taxon>
        <taxon>Moraxellaceae</taxon>
        <taxon>Acinetobacter</taxon>
    </lineage>
</organism>
<feature type="compositionally biased region" description="Basic and acidic residues" evidence="1">
    <location>
        <begin position="249"/>
        <end position="269"/>
    </location>
</feature>
<feature type="transmembrane region" description="Helical" evidence="2">
    <location>
        <begin position="550"/>
        <end position="573"/>
    </location>
</feature>
<evidence type="ECO:0000313" key="4">
    <source>
        <dbReference type="Proteomes" id="UP000489961"/>
    </source>
</evidence>
<feature type="transmembrane region" description="Helical" evidence="2">
    <location>
        <begin position="494"/>
        <end position="510"/>
    </location>
</feature>
<dbReference type="Pfam" id="PF03929">
    <property type="entry name" value="PepSY_TM"/>
    <property type="match status" value="1"/>
</dbReference>
<feature type="transmembrane region" description="Helical" evidence="2">
    <location>
        <begin position="198"/>
        <end position="227"/>
    </location>
</feature>
<dbReference type="RefSeq" id="WP_174559631.1">
    <property type="nucleotide sequence ID" value="NZ_CADDTS010000030.1"/>
</dbReference>
<keyword evidence="2" id="KW-0472">Membrane</keyword>
<feature type="compositionally biased region" description="Basic and acidic residues" evidence="1">
    <location>
        <begin position="298"/>
        <end position="312"/>
    </location>
</feature>
<keyword evidence="2" id="KW-1133">Transmembrane helix</keyword>
<dbReference type="PANTHER" id="PTHR34219:SF4">
    <property type="entry name" value="PEPSY DOMAIN-CONTAINING PROTEIN"/>
    <property type="match status" value="1"/>
</dbReference>
<evidence type="ECO:0008006" key="5">
    <source>
        <dbReference type="Google" id="ProtNLM"/>
    </source>
</evidence>
<accession>A0A811GDK2</accession>
<keyword evidence="2" id="KW-0812">Transmembrane</keyword>